<dbReference type="Pfam" id="PF20256">
    <property type="entry name" value="MoCoBD_2"/>
    <property type="match status" value="2"/>
</dbReference>
<dbReference type="Proteomes" id="UP000202259">
    <property type="component" value="Chromosome"/>
</dbReference>
<dbReference type="InterPro" id="IPR052516">
    <property type="entry name" value="N-heterocyclic_Hydroxylase"/>
</dbReference>
<dbReference type="Pfam" id="PF02738">
    <property type="entry name" value="MoCoBD_1"/>
    <property type="match status" value="1"/>
</dbReference>
<dbReference type="PROSITE" id="PS51318">
    <property type="entry name" value="TAT"/>
    <property type="match status" value="1"/>
</dbReference>
<dbReference type="InterPro" id="IPR019546">
    <property type="entry name" value="TAT_signal_bac_arc"/>
</dbReference>
<evidence type="ECO:0000256" key="1">
    <source>
        <dbReference type="ARBA" id="ARBA00022729"/>
    </source>
</evidence>
<dbReference type="InterPro" id="IPR006311">
    <property type="entry name" value="TAT_signal"/>
</dbReference>
<proteinExistence type="predicted"/>
<dbReference type="InterPro" id="IPR008274">
    <property type="entry name" value="AldOxase/xan_DH_MoCoBD1"/>
</dbReference>
<dbReference type="SUPFAM" id="SSF56003">
    <property type="entry name" value="Molybdenum cofactor-binding domain"/>
    <property type="match status" value="2"/>
</dbReference>
<dbReference type="KEGG" id="cber:B5D82_01165"/>
<keyword evidence="4" id="KW-1185">Reference proteome</keyword>
<reference evidence="3 4" key="1">
    <citation type="submission" date="2017-08" db="EMBL/GenBank/DDBJ databases">
        <title>Complete genome of Colwellia sp. NB097-1, a psychrophile bacterium ioslated from Bering Sea.</title>
        <authorList>
            <person name="Chen X."/>
        </authorList>
    </citation>
    <scope>NUCLEOTIDE SEQUENCE [LARGE SCALE GENOMIC DNA]</scope>
    <source>
        <strain evidence="3 4">NB097-1</strain>
    </source>
</reference>
<name>A0A222G556_9GAMM</name>
<dbReference type="EMBL" id="CP020465">
    <property type="protein sequence ID" value="ASP46504.1"/>
    <property type="molecule type" value="Genomic_DNA"/>
</dbReference>
<sequence>MKHIENVSRRGFLKKLGISSTALVLGVQLPAMLTIPKALAGVTGSDKFSPSVYVQIGADNIVSIVVHRSEMGQGIRTSIPMIVADELGADWQQIAVVQGLGDKKYGSQNTDGSRSVRRFYQPLREAGAAARMMLQEAAAQQWQVNVSETIAVNSTIVHEKTGRELSFGSLVSAASKLALPAQSALFLKDKKDFNLIGKSDVALVDGVKIATGATTYGFDVELDNMQYAVIARPPVLGAKVKSFNGDAAKAIKGVIDVVQLPDLEEPAVFKPLGGIAVIAKNTWAAIKGREALAIQWHESEHKIYNSTEYKQALADSCDNPAKVLRSKGDVSKALVDAKQVLTASYYVPELIHVPMEPPAAAAHFHDGVFDIWACTQTPQSAQATVAQITGVAPESVNINVTLLGGGFGRKSKPDFIVEAAILSKQLHVPIKVMWTREDEIQNGYYHAVSYQKLTAGIDQAGNVTAWQHHVAEPTIGSTFSKGADLIGSEASLGFIDMPYDIANVSCAIGKAPAHTRIGWMRSVTNINHAFAVSSFIDELAQAKGLDSKDNLLTMLGANRKIDFSKEHAEYGNYGETLEKFPVDTARMKTVIEKVSTMAKWGRKLPKGRGLGIAMHRSFVSYVACVVEVSENSDGKIKVEDVWMAVDCGLVVNPERIRSQMEGAAIFALSLTFFSELTAKNGVIEQNNFDSYQVARIGDAPTTHVEIIDSDAPPGGVGEPGVPPIAPAICNAIFNATGKRYRELPLKQYGIV</sequence>
<dbReference type="OrthoDB" id="9767994at2"/>
<dbReference type="InterPro" id="IPR012368">
    <property type="entry name" value="OxRdtase_Mopterin-bd_su_IorB"/>
</dbReference>
<feature type="domain" description="Aldehyde oxidase/xanthine dehydrogenase a/b hammerhead" evidence="2">
    <location>
        <begin position="211"/>
        <end position="300"/>
    </location>
</feature>
<dbReference type="Gene3D" id="3.30.365.10">
    <property type="entry name" value="Aldehyde oxidase/xanthine dehydrogenase, molybdopterin binding domain"/>
    <property type="match status" value="4"/>
</dbReference>
<gene>
    <name evidence="3" type="ORF">B5D82_01165</name>
</gene>
<organism evidence="3 4">
    <name type="scientific">Cognaticolwellia beringensis</name>
    <dbReference type="NCBI Taxonomy" id="1967665"/>
    <lineage>
        <taxon>Bacteria</taxon>
        <taxon>Pseudomonadati</taxon>
        <taxon>Pseudomonadota</taxon>
        <taxon>Gammaproteobacteria</taxon>
        <taxon>Alteromonadales</taxon>
        <taxon>Colwelliaceae</taxon>
        <taxon>Cognaticolwellia</taxon>
    </lineage>
</organism>
<accession>A0A222G556</accession>
<dbReference type="PIRSF" id="PIRSF036389">
    <property type="entry name" value="IOR_B"/>
    <property type="match status" value="1"/>
</dbReference>
<dbReference type="NCBIfam" id="TIGR01409">
    <property type="entry name" value="TAT_signal_seq"/>
    <property type="match status" value="1"/>
</dbReference>
<protein>
    <recommendedName>
        <fullName evidence="2">Aldehyde oxidase/xanthine dehydrogenase a/b hammerhead domain-containing protein</fullName>
    </recommendedName>
</protein>
<dbReference type="AlphaFoldDB" id="A0A222G556"/>
<evidence type="ECO:0000313" key="3">
    <source>
        <dbReference type="EMBL" id="ASP46504.1"/>
    </source>
</evidence>
<keyword evidence="1" id="KW-0732">Signal</keyword>
<dbReference type="RefSeq" id="WP_081148549.1">
    <property type="nucleotide sequence ID" value="NZ_CP020465.1"/>
</dbReference>
<dbReference type="Gene3D" id="3.90.1170.50">
    <property type="entry name" value="Aldehyde oxidase/xanthine dehydrogenase, a/b hammerhead"/>
    <property type="match status" value="1"/>
</dbReference>
<dbReference type="PANTHER" id="PTHR47495">
    <property type="entry name" value="ALDEHYDE DEHYDROGENASE"/>
    <property type="match status" value="1"/>
</dbReference>
<dbReference type="PANTHER" id="PTHR47495:SF3">
    <property type="entry name" value="BLR6219 PROTEIN"/>
    <property type="match status" value="1"/>
</dbReference>
<evidence type="ECO:0000313" key="4">
    <source>
        <dbReference type="Proteomes" id="UP000202259"/>
    </source>
</evidence>
<dbReference type="GO" id="GO:0016491">
    <property type="term" value="F:oxidoreductase activity"/>
    <property type="evidence" value="ECO:0007669"/>
    <property type="project" value="InterPro"/>
</dbReference>
<dbReference type="SMART" id="SM01008">
    <property type="entry name" value="Ald_Xan_dh_C"/>
    <property type="match status" value="1"/>
</dbReference>
<dbReference type="InterPro" id="IPR046867">
    <property type="entry name" value="AldOxase/xan_DH_MoCoBD2"/>
</dbReference>
<evidence type="ECO:0000259" key="2">
    <source>
        <dbReference type="SMART" id="SM01008"/>
    </source>
</evidence>
<dbReference type="InterPro" id="IPR037165">
    <property type="entry name" value="AldOxase/xan_DH_Mopterin-bd_sf"/>
</dbReference>
<dbReference type="InterPro" id="IPR000674">
    <property type="entry name" value="Ald_Oxase/Xan_DH_a/b"/>
</dbReference>